<keyword evidence="4" id="KW-1185">Reference proteome</keyword>
<sequence>MRDALQSLFAVLVSIFAFDLVLLCTLTCAVGVLVLMSSEKPFAWPFSRSSEESTILDSSEESTKAHDSTEATDDGSSTQPRATRNRSATRRLASQALLGALVGSTRPDAAHGQQITSLGATQSELMLCNGKSIRDWAFRTDEEGFQIELTDVAISCPWLVEPIIALESMRLRWTPALDSQIECDAPLVKLGNKSADPCALALANLDPLRRAIFLETEEKNEDPGSQPAPPRDEWKQVLIFVICFLGAGAILEVLMIVFMPTSLTRCLRGSAEDVPGSRRLRSTSATSPLEECFVGSSGASTSSVILEPQHDALASLQRIPLHARILVPFFTVACIALFISANVAVGASVELTVEYDHKSFWPPWRHHDTWIEHLYGPYNVFAFSLANTVTEMYQAGVYILALLVLVWSGIWPYLKLVLLLVCWITPPRFIPVKVRGGMLVVFDALGKWCMIDIFLMVMMSVAFRFHVVSSEVPYLSWLLPHEFVTLDVTVGSHWGLFGFMLAAITSILVGHVILGYHRTAVASQVSQLLRQRLSVIDEEYRGAFDADFGAVMDDGDADVLMLAETEAEAAEAERSDLRQAETARLAQQLLRKPKRRRYCCSCPQGSYFNVGSDELPLSGRAAAMFDRKEAVADAAGLFPKIAVSFALVATFALILAGALADSFEFTFTGTAARAIRIVQPESSVRRYSLVSIAQAIDPGDDVITPPWRFGVIFMQVVYLLFAMVMPLVQCFFLFALWLVPMRLRDQKIVMMVTELISAFSALDCFIVSIIAACIEINQFAVFLAGDHCDKLEEYTKEPCFGIQTTFLPGCWVTVVAAAALFTVNQFVVRMCDKILRDRELDPVLFAVN</sequence>
<dbReference type="AlphaFoldDB" id="A0A2R5G6H2"/>
<evidence type="ECO:0000313" key="3">
    <source>
        <dbReference type="EMBL" id="GBG25388.1"/>
    </source>
</evidence>
<feature type="transmembrane region" description="Helical" evidence="2">
    <location>
        <begin position="760"/>
        <end position="785"/>
    </location>
</feature>
<comment type="caution">
    <text evidence="3">The sequence shown here is derived from an EMBL/GenBank/DDBJ whole genome shotgun (WGS) entry which is preliminary data.</text>
</comment>
<feature type="transmembrane region" description="Helical" evidence="2">
    <location>
        <begin position="637"/>
        <end position="660"/>
    </location>
</feature>
<dbReference type="OrthoDB" id="422471at2759"/>
<feature type="transmembrane region" description="Helical" evidence="2">
    <location>
        <begin position="445"/>
        <end position="467"/>
    </location>
</feature>
<feature type="region of interest" description="Disordered" evidence="1">
    <location>
        <begin position="54"/>
        <end position="87"/>
    </location>
</feature>
<name>A0A2R5G6H2_9STRA</name>
<feature type="transmembrane region" description="Helical" evidence="2">
    <location>
        <begin position="237"/>
        <end position="258"/>
    </location>
</feature>
<dbReference type="InterPro" id="IPR007498">
    <property type="entry name" value="PqiA-like"/>
</dbReference>
<dbReference type="Pfam" id="PF04403">
    <property type="entry name" value="PqiA"/>
    <property type="match status" value="1"/>
</dbReference>
<evidence type="ECO:0000256" key="2">
    <source>
        <dbReference type="SAM" id="Phobius"/>
    </source>
</evidence>
<proteinExistence type="predicted"/>
<dbReference type="PANTHER" id="PTHR34730:SF1">
    <property type="entry name" value="PARAQUAT-INDUCIBLE PROTEIN A"/>
    <property type="match status" value="1"/>
</dbReference>
<keyword evidence="2" id="KW-0472">Membrane</keyword>
<keyword evidence="2" id="KW-1133">Transmembrane helix</keyword>
<reference evidence="3 4" key="1">
    <citation type="submission" date="2017-12" db="EMBL/GenBank/DDBJ databases">
        <title>Sequencing, de novo assembly and annotation of complete genome of a new Thraustochytrid species, strain FCC1311.</title>
        <authorList>
            <person name="Sedici K."/>
            <person name="Godart F."/>
            <person name="Aiese Cigliano R."/>
            <person name="Sanseverino W."/>
            <person name="Barakat M."/>
            <person name="Ortet P."/>
            <person name="Marechal E."/>
            <person name="Cagnac O."/>
            <person name="Amato A."/>
        </authorList>
    </citation>
    <scope>NUCLEOTIDE SEQUENCE [LARGE SCALE GENOMIC DNA]</scope>
</reference>
<feature type="transmembrane region" description="Helical" evidence="2">
    <location>
        <begin position="7"/>
        <end position="36"/>
    </location>
</feature>
<feature type="transmembrane region" description="Helical" evidence="2">
    <location>
        <begin position="494"/>
        <end position="514"/>
    </location>
</feature>
<dbReference type="Proteomes" id="UP000241890">
    <property type="component" value="Unassembled WGS sequence"/>
</dbReference>
<dbReference type="PANTHER" id="PTHR34730">
    <property type="entry name" value="UNNAMED PRODUCT"/>
    <property type="match status" value="1"/>
</dbReference>
<dbReference type="EMBL" id="BEYU01000012">
    <property type="protein sequence ID" value="GBG25388.1"/>
    <property type="molecule type" value="Genomic_DNA"/>
</dbReference>
<accession>A0A2R5G6H2</accession>
<dbReference type="InParanoid" id="A0A2R5G6H2"/>
<gene>
    <name evidence="3" type="ORF">FCC1311_016062</name>
</gene>
<feature type="transmembrane region" description="Helical" evidence="2">
    <location>
        <begin position="325"/>
        <end position="345"/>
    </location>
</feature>
<evidence type="ECO:0000313" key="4">
    <source>
        <dbReference type="Proteomes" id="UP000241890"/>
    </source>
</evidence>
<evidence type="ECO:0000256" key="1">
    <source>
        <dbReference type="SAM" id="MobiDB-lite"/>
    </source>
</evidence>
<feature type="transmembrane region" description="Helical" evidence="2">
    <location>
        <begin position="805"/>
        <end position="828"/>
    </location>
</feature>
<feature type="transmembrane region" description="Helical" evidence="2">
    <location>
        <begin position="716"/>
        <end position="739"/>
    </location>
</feature>
<feature type="transmembrane region" description="Helical" evidence="2">
    <location>
        <begin position="397"/>
        <end position="424"/>
    </location>
</feature>
<organism evidence="3 4">
    <name type="scientific">Hondaea fermentalgiana</name>
    <dbReference type="NCBI Taxonomy" id="2315210"/>
    <lineage>
        <taxon>Eukaryota</taxon>
        <taxon>Sar</taxon>
        <taxon>Stramenopiles</taxon>
        <taxon>Bigyra</taxon>
        <taxon>Labyrinthulomycetes</taxon>
        <taxon>Thraustochytrida</taxon>
        <taxon>Thraustochytriidae</taxon>
        <taxon>Hondaea</taxon>
    </lineage>
</organism>
<protein>
    <submittedName>
        <fullName evidence="3">Uncharacterized protein</fullName>
    </submittedName>
</protein>
<keyword evidence="2" id="KW-0812">Transmembrane</keyword>